<keyword evidence="3" id="KW-1185">Reference proteome</keyword>
<comment type="caution">
    <text evidence="2">The sequence shown here is derived from an EMBL/GenBank/DDBJ whole genome shotgun (WGS) entry which is preliminary data.</text>
</comment>
<dbReference type="InterPro" id="IPR001296">
    <property type="entry name" value="Glyco_trans_1"/>
</dbReference>
<keyword evidence="2" id="KW-0808">Transferase</keyword>
<dbReference type="AlphaFoldDB" id="A0A2N8LDH9"/>
<evidence type="ECO:0000313" key="2">
    <source>
        <dbReference type="EMBL" id="PND48228.1"/>
    </source>
</evidence>
<dbReference type="Gene3D" id="3.40.50.2000">
    <property type="entry name" value="Glycogen Phosphorylase B"/>
    <property type="match status" value="1"/>
</dbReference>
<name>A0A2N8LDH9_9STRE</name>
<evidence type="ECO:0000259" key="1">
    <source>
        <dbReference type="Pfam" id="PF00534"/>
    </source>
</evidence>
<evidence type="ECO:0000313" key="3">
    <source>
        <dbReference type="Proteomes" id="UP000235963"/>
    </source>
</evidence>
<reference evidence="2 3" key="1">
    <citation type="submission" date="2015-12" db="EMBL/GenBank/DDBJ databases">
        <title>Streptococcus penaeicida sp. nov.</title>
        <authorList>
            <person name="Gomez-Gil B."/>
            <person name="Morales-Covarrubias M."/>
        </authorList>
    </citation>
    <scope>NUCLEOTIDE SEQUENCE [LARGE SCALE GENOMIC DNA]</scope>
    <source>
        <strain evidence="2 3">CAIM 1838</strain>
    </source>
</reference>
<dbReference type="Proteomes" id="UP000235963">
    <property type="component" value="Unassembled WGS sequence"/>
</dbReference>
<feature type="domain" description="Glycosyl transferase family 1" evidence="1">
    <location>
        <begin position="3"/>
        <end position="60"/>
    </location>
</feature>
<gene>
    <name evidence="2" type="ORF">AT575_02705</name>
</gene>
<protein>
    <submittedName>
        <fullName evidence="2">Poly(Glycerol-phosphate) alpha-glucosyltransferase</fullName>
    </submittedName>
</protein>
<proteinExistence type="predicted"/>
<accession>A0A2N8LDH9</accession>
<dbReference type="Pfam" id="PF00534">
    <property type="entry name" value="Glycos_transf_1"/>
    <property type="match status" value="1"/>
</dbReference>
<dbReference type="SUPFAM" id="SSF53756">
    <property type="entry name" value="UDP-Glycosyltransferase/glycogen phosphorylase"/>
    <property type="match status" value="1"/>
</dbReference>
<organism evidence="2 3">
    <name type="scientific">Streptococcus penaeicida</name>
    <dbReference type="NCBI Taxonomy" id="1765960"/>
    <lineage>
        <taxon>Bacteria</taxon>
        <taxon>Bacillati</taxon>
        <taxon>Bacillota</taxon>
        <taxon>Bacilli</taxon>
        <taxon>Lactobacillales</taxon>
        <taxon>Streptococcaceae</taxon>
        <taxon>Streptococcus</taxon>
    </lineage>
</organism>
<dbReference type="GO" id="GO:0016757">
    <property type="term" value="F:glycosyltransferase activity"/>
    <property type="evidence" value="ECO:0007669"/>
    <property type="project" value="InterPro"/>
</dbReference>
<dbReference type="EMBL" id="LOCM01000011">
    <property type="protein sequence ID" value="PND48228.1"/>
    <property type="molecule type" value="Genomic_DNA"/>
</dbReference>
<sequence length="113" mass="13171">MYPQYQVYLSASIWETFGLTLLEAASYGLSLIGLNVHYGNQLFIEDGKNGYLVDYDHNADEEVVIHAMAEKIITYYSLTFEEEAAFHQHSRQLSHRFTEEKLLAEWQEFLKNS</sequence>